<keyword evidence="2" id="KW-0378">Hydrolase</keyword>
<dbReference type="Proteomes" id="UP000680656">
    <property type="component" value="Chromosome"/>
</dbReference>
<accession>A0A8E7EGM5</accession>
<organism evidence="2 3">
    <name type="scientific">Methanospirillum purgamenti</name>
    <dbReference type="NCBI Taxonomy" id="2834276"/>
    <lineage>
        <taxon>Archaea</taxon>
        <taxon>Methanobacteriati</taxon>
        <taxon>Methanobacteriota</taxon>
        <taxon>Stenosarchaea group</taxon>
        <taxon>Methanomicrobia</taxon>
        <taxon>Methanomicrobiales</taxon>
        <taxon>Methanospirillaceae</taxon>
        <taxon>Methanospirillum</taxon>
    </lineage>
</organism>
<dbReference type="KEGG" id="mrtj:KHC33_13510"/>
<protein>
    <submittedName>
        <fullName evidence="2">Cysteine hydrolase</fullName>
    </submittedName>
</protein>
<dbReference type="Pfam" id="PF00857">
    <property type="entry name" value="Isochorismatase"/>
    <property type="match status" value="1"/>
</dbReference>
<dbReference type="InterPro" id="IPR036380">
    <property type="entry name" value="Isochorismatase-like_sf"/>
</dbReference>
<dbReference type="EMBL" id="CP075546">
    <property type="protein sequence ID" value="QVV88333.1"/>
    <property type="molecule type" value="Genomic_DNA"/>
</dbReference>
<feature type="domain" description="Isochorismatase-like" evidence="1">
    <location>
        <begin position="6"/>
        <end position="182"/>
    </location>
</feature>
<dbReference type="GO" id="GO:0016787">
    <property type="term" value="F:hydrolase activity"/>
    <property type="evidence" value="ECO:0007669"/>
    <property type="project" value="UniProtKB-KW"/>
</dbReference>
<dbReference type="AlphaFoldDB" id="A0A8E7EGM5"/>
<evidence type="ECO:0000259" key="1">
    <source>
        <dbReference type="Pfam" id="PF00857"/>
    </source>
</evidence>
<dbReference type="SUPFAM" id="SSF52499">
    <property type="entry name" value="Isochorismatase-like hydrolases"/>
    <property type="match status" value="1"/>
</dbReference>
<evidence type="ECO:0000313" key="2">
    <source>
        <dbReference type="EMBL" id="QVV88333.1"/>
    </source>
</evidence>
<dbReference type="Gene3D" id="3.40.50.850">
    <property type="entry name" value="Isochorismatase-like"/>
    <property type="match status" value="1"/>
</dbReference>
<gene>
    <name evidence="2" type="ORF">KHC33_13510</name>
</gene>
<name>A0A8E7EGM5_9EURY</name>
<keyword evidence="3" id="KW-1185">Reference proteome</keyword>
<sequence length="191" mass="20996">MTQKPALLIIDMQNDFASTHAVNPVVGAQAVITPLTHLLSLFREKRLPIFHIVRIHEPDGSDVEWFRAEKFKSTPFAVRGSHGAAVIDELTPLPGEHLIEKVRMSAFIGTTLDLMLRTLGVNTVVVGGIQTPNCVRTTVFDAMAYNYETILVGDATGAQTKEIHEANVLDMKNIGVKILNTANIAPWLDSR</sequence>
<dbReference type="InterPro" id="IPR000868">
    <property type="entry name" value="Isochorismatase-like_dom"/>
</dbReference>
<proteinExistence type="predicted"/>
<evidence type="ECO:0000313" key="3">
    <source>
        <dbReference type="Proteomes" id="UP000680656"/>
    </source>
</evidence>
<dbReference type="RefSeq" id="WP_214419148.1">
    <property type="nucleotide sequence ID" value="NZ_CP075546.1"/>
</dbReference>
<dbReference type="PANTHER" id="PTHR47044">
    <property type="entry name" value="OS02G0276400 PROTEIN"/>
    <property type="match status" value="1"/>
</dbReference>
<dbReference type="CDD" id="cd00431">
    <property type="entry name" value="cysteine_hydrolases"/>
    <property type="match status" value="1"/>
</dbReference>
<dbReference type="GeneID" id="65098220"/>
<reference evidence="2 3" key="1">
    <citation type="submission" date="2021-05" db="EMBL/GenBank/DDBJ databases">
        <title>A novel Methanospirillum isolate from a pyrite-forming mixed culture.</title>
        <authorList>
            <person name="Bunk B."/>
            <person name="Sproer C."/>
            <person name="Spring S."/>
            <person name="Pester M."/>
        </authorList>
    </citation>
    <scope>NUCLEOTIDE SEQUENCE [LARGE SCALE GENOMIC DNA]</scope>
    <source>
        <strain evidence="2 3">J.3.6.1-F.2.7.3</strain>
    </source>
</reference>